<name>A0AAX4KMZ6_9TREE</name>
<dbReference type="InterPro" id="IPR019410">
    <property type="entry name" value="Methyltransf_16"/>
</dbReference>
<gene>
    <name evidence="2" type="ORF">V865_005876</name>
</gene>
<evidence type="ECO:0000256" key="1">
    <source>
        <dbReference type="SAM" id="MobiDB-lite"/>
    </source>
</evidence>
<evidence type="ECO:0000313" key="2">
    <source>
        <dbReference type="EMBL" id="WWD07772.1"/>
    </source>
</evidence>
<evidence type="ECO:0000313" key="3">
    <source>
        <dbReference type="Proteomes" id="UP001358614"/>
    </source>
</evidence>
<dbReference type="Gene3D" id="3.40.50.150">
    <property type="entry name" value="Vaccinia Virus protein VP39"/>
    <property type="match status" value="1"/>
</dbReference>
<proteinExistence type="predicted"/>
<dbReference type="EMBL" id="CP144089">
    <property type="protein sequence ID" value="WWD07772.1"/>
    <property type="molecule type" value="Genomic_DNA"/>
</dbReference>
<reference evidence="2 3" key="1">
    <citation type="submission" date="2024-01" db="EMBL/GenBank/DDBJ databases">
        <title>Comparative genomics of Cryptococcus and Kwoniella reveals pathogenesis evolution and contrasting modes of karyotype evolution via chromosome fusion or intercentromeric recombination.</title>
        <authorList>
            <person name="Coelho M.A."/>
            <person name="David-Palma M."/>
            <person name="Shea T."/>
            <person name="Bowers K."/>
            <person name="McGinley-Smith S."/>
            <person name="Mohammad A.W."/>
            <person name="Gnirke A."/>
            <person name="Yurkov A.M."/>
            <person name="Nowrousian M."/>
            <person name="Sun S."/>
            <person name="Cuomo C.A."/>
            <person name="Heitman J."/>
        </authorList>
    </citation>
    <scope>NUCLEOTIDE SEQUENCE [LARGE SCALE GENOMIC DNA]</scope>
    <source>
        <strain evidence="2 3">PYCC6329</strain>
    </source>
</reference>
<dbReference type="CDD" id="cd02440">
    <property type="entry name" value="AdoMet_MTases"/>
    <property type="match status" value="1"/>
</dbReference>
<dbReference type="Pfam" id="PF10294">
    <property type="entry name" value="Methyltransf_16"/>
    <property type="match status" value="1"/>
</dbReference>
<sequence length="290" mass="32440">MDKPLPASQTKHLTNLSHPLPPPHSNISVNLRQISSSSGGGGTGTTGTTGTTLWLSAQILSLYLSSTLGTSTTTNNKNNCNGVRINRDDDEGKKKQKVVLELGSGIGYTPLVLANLGWKVLASDIEPVLSEVLKPNIEYNKRIVGNGIGEIEVRELDWIYIDKIQNDNQNNDMKDTIIPDDVKYLKEEGIDMIIMSDTFYSLSLIRPLWNTLLYISQVKDDDNKPPVIYISLERRDSLLIDHALETGKKMGFDLKKVNKSRLIKEIQSSGWGWEGEDWDGVEIWKCRWKG</sequence>
<dbReference type="GO" id="GO:0008757">
    <property type="term" value="F:S-adenosylmethionine-dependent methyltransferase activity"/>
    <property type="evidence" value="ECO:0007669"/>
    <property type="project" value="UniProtKB-ARBA"/>
</dbReference>
<dbReference type="AlphaFoldDB" id="A0AAX4KMZ6"/>
<dbReference type="GeneID" id="91104677"/>
<keyword evidence="3" id="KW-1185">Reference proteome</keyword>
<organism evidence="2 3">
    <name type="scientific">Kwoniella europaea PYCC6329</name>
    <dbReference type="NCBI Taxonomy" id="1423913"/>
    <lineage>
        <taxon>Eukaryota</taxon>
        <taxon>Fungi</taxon>
        <taxon>Dikarya</taxon>
        <taxon>Basidiomycota</taxon>
        <taxon>Agaricomycotina</taxon>
        <taxon>Tremellomycetes</taxon>
        <taxon>Tremellales</taxon>
        <taxon>Cryptococcaceae</taxon>
        <taxon>Kwoniella</taxon>
    </lineage>
</organism>
<dbReference type="Proteomes" id="UP001358614">
    <property type="component" value="Chromosome 1"/>
</dbReference>
<feature type="region of interest" description="Disordered" evidence="1">
    <location>
        <begin position="1"/>
        <end position="27"/>
    </location>
</feature>
<dbReference type="SUPFAM" id="SSF53335">
    <property type="entry name" value="S-adenosyl-L-methionine-dependent methyltransferases"/>
    <property type="match status" value="1"/>
</dbReference>
<dbReference type="RefSeq" id="XP_066085739.1">
    <property type="nucleotide sequence ID" value="XM_066229642.1"/>
</dbReference>
<dbReference type="PANTHER" id="PTHR14614:SF162">
    <property type="entry name" value="EXPRESSED PROTEIN"/>
    <property type="match status" value="1"/>
</dbReference>
<dbReference type="KEGG" id="ker:91104677"/>
<dbReference type="GO" id="GO:0005634">
    <property type="term" value="C:nucleus"/>
    <property type="evidence" value="ECO:0007669"/>
    <property type="project" value="TreeGrafter"/>
</dbReference>
<dbReference type="GO" id="GO:0005737">
    <property type="term" value="C:cytoplasm"/>
    <property type="evidence" value="ECO:0007669"/>
    <property type="project" value="TreeGrafter"/>
</dbReference>
<feature type="compositionally biased region" description="Polar residues" evidence="1">
    <location>
        <begin position="7"/>
        <end position="17"/>
    </location>
</feature>
<dbReference type="InterPro" id="IPR029063">
    <property type="entry name" value="SAM-dependent_MTases_sf"/>
</dbReference>
<dbReference type="PANTHER" id="PTHR14614">
    <property type="entry name" value="HEPATOCELLULAR CARCINOMA-ASSOCIATED ANTIGEN"/>
    <property type="match status" value="1"/>
</dbReference>
<protein>
    <submittedName>
        <fullName evidence="2">Uncharacterized protein</fullName>
    </submittedName>
</protein>
<accession>A0AAX4KMZ6</accession>